<organism evidence="3 4">
    <name type="scientific">Knoellia remsis</name>
    <dbReference type="NCBI Taxonomy" id="407159"/>
    <lineage>
        <taxon>Bacteria</taxon>
        <taxon>Bacillati</taxon>
        <taxon>Actinomycetota</taxon>
        <taxon>Actinomycetes</taxon>
        <taxon>Micrococcales</taxon>
        <taxon>Intrasporangiaceae</taxon>
        <taxon>Knoellia</taxon>
    </lineage>
</organism>
<evidence type="ECO:0000313" key="4">
    <source>
        <dbReference type="Proteomes" id="UP000237822"/>
    </source>
</evidence>
<dbReference type="InterPro" id="IPR000835">
    <property type="entry name" value="HTH_MarR-typ"/>
</dbReference>
<dbReference type="InterPro" id="IPR043129">
    <property type="entry name" value="ATPase_NBD"/>
</dbReference>
<dbReference type="InterPro" id="IPR036388">
    <property type="entry name" value="WH-like_DNA-bd_sf"/>
</dbReference>
<keyword evidence="3" id="KW-0418">Kinase</keyword>
<name>A0A2T0UQC2_9MICO</name>
<proteinExistence type="inferred from homology"/>
<dbReference type="InterPro" id="IPR000600">
    <property type="entry name" value="ROK"/>
</dbReference>
<dbReference type="CDD" id="cd23763">
    <property type="entry name" value="ASKHA_ATPase_ROK"/>
    <property type="match status" value="1"/>
</dbReference>
<dbReference type="OrthoDB" id="3189808at2"/>
<dbReference type="InterPro" id="IPR036390">
    <property type="entry name" value="WH_DNA-bd_sf"/>
</dbReference>
<dbReference type="Pfam" id="PF12802">
    <property type="entry name" value="MarR_2"/>
    <property type="match status" value="1"/>
</dbReference>
<evidence type="ECO:0000256" key="1">
    <source>
        <dbReference type="ARBA" id="ARBA00006479"/>
    </source>
</evidence>
<dbReference type="SUPFAM" id="SSF53067">
    <property type="entry name" value="Actin-like ATPase domain"/>
    <property type="match status" value="1"/>
</dbReference>
<accession>A0A2T0UQC2</accession>
<dbReference type="EMBL" id="PVTI01000008">
    <property type="protein sequence ID" value="PRY60106.1"/>
    <property type="molecule type" value="Genomic_DNA"/>
</dbReference>
<dbReference type="RefSeq" id="WP_106297145.1">
    <property type="nucleotide sequence ID" value="NZ_PVTI01000008.1"/>
</dbReference>
<dbReference type="SUPFAM" id="SSF46785">
    <property type="entry name" value="Winged helix' DNA-binding domain"/>
    <property type="match status" value="1"/>
</dbReference>
<protein>
    <submittedName>
        <fullName evidence="3">Putative NBD/HSP70 family sugar kinase</fullName>
    </submittedName>
</protein>
<dbReference type="Pfam" id="PF00480">
    <property type="entry name" value="ROK"/>
    <property type="match status" value="1"/>
</dbReference>
<dbReference type="GO" id="GO:0016301">
    <property type="term" value="F:kinase activity"/>
    <property type="evidence" value="ECO:0007669"/>
    <property type="project" value="UniProtKB-KW"/>
</dbReference>
<gene>
    <name evidence="3" type="ORF">BCF74_10852</name>
</gene>
<comment type="similarity">
    <text evidence="1">Belongs to the ROK (NagC/XylR) family.</text>
</comment>
<evidence type="ECO:0000313" key="3">
    <source>
        <dbReference type="EMBL" id="PRY60106.1"/>
    </source>
</evidence>
<dbReference type="PANTHER" id="PTHR18964">
    <property type="entry name" value="ROK (REPRESSOR, ORF, KINASE) FAMILY"/>
    <property type="match status" value="1"/>
</dbReference>
<dbReference type="Gene3D" id="1.10.10.10">
    <property type="entry name" value="Winged helix-like DNA-binding domain superfamily/Winged helix DNA-binding domain"/>
    <property type="match status" value="1"/>
</dbReference>
<feature type="domain" description="HTH marR-type" evidence="2">
    <location>
        <begin position="18"/>
        <end position="68"/>
    </location>
</feature>
<dbReference type="Proteomes" id="UP000237822">
    <property type="component" value="Unassembled WGS sequence"/>
</dbReference>
<sequence length="376" mass="38220">MSVDLPSLDLLRSLSDRHVLAAVASSPGVTRAAVAATTGLSKPTVSQSVARLLDTGVLAEGERTTGGRGRAGTTLTVDAAAGCALAVQAGPGGVVGELVALDGRILATRRRAVSVPVTSRALGRALVEVCRALASDSPGPVRVVTVSVADPVDRRTGRVVELPESPFLVGELDVVDLLEGVVPVRPVVDNDVSWALLAEQARGVAAGVDDVLQLYLDDGMGAAILTGGRLLHGSRGLAGEIAYAQAHAPARGSRRAVSDTLIGCVEALGYLQPRGRAVDTTRLVADLDADRPTALAVAEAVAGVARAHAYLLDPELVVLSGGWGRHTRIVDAVTTTLGDAGGVTATVAPAEVTDDAPLVGARATAVDALLDTWLVA</sequence>
<keyword evidence="4" id="KW-1185">Reference proteome</keyword>
<dbReference type="PANTHER" id="PTHR18964:SF149">
    <property type="entry name" value="BIFUNCTIONAL UDP-N-ACETYLGLUCOSAMINE 2-EPIMERASE_N-ACETYLMANNOSAMINE KINASE"/>
    <property type="match status" value="1"/>
</dbReference>
<dbReference type="Gene3D" id="3.30.420.40">
    <property type="match status" value="2"/>
</dbReference>
<dbReference type="GO" id="GO:0003700">
    <property type="term" value="F:DNA-binding transcription factor activity"/>
    <property type="evidence" value="ECO:0007669"/>
    <property type="project" value="InterPro"/>
</dbReference>
<keyword evidence="3" id="KW-0808">Transferase</keyword>
<comment type="caution">
    <text evidence="3">The sequence shown here is derived from an EMBL/GenBank/DDBJ whole genome shotgun (WGS) entry which is preliminary data.</text>
</comment>
<dbReference type="AlphaFoldDB" id="A0A2T0UQC2"/>
<evidence type="ECO:0000259" key="2">
    <source>
        <dbReference type="Pfam" id="PF12802"/>
    </source>
</evidence>
<reference evidence="3 4" key="1">
    <citation type="submission" date="2018-03" db="EMBL/GenBank/DDBJ databases">
        <title>Genomic Encyclopedia of Archaeal and Bacterial Type Strains, Phase II (KMG-II): from individual species to whole genera.</title>
        <authorList>
            <person name="Goeker M."/>
        </authorList>
    </citation>
    <scope>NUCLEOTIDE SEQUENCE [LARGE SCALE GENOMIC DNA]</scope>
    <source>
        <strain evidence="3 4">ATCC BAA-1496</strain>
    </source>
</reference>